<proteinExistence type="predicted"/>
<organism evidence="1 2">
    <name type="scientific">Dendrolimus kikuchii</name>
    <dbReference type="NCBI Taxonomy" id="765133"/>
    <lineage>
        <taxon>Eukaryota</taxon>
        <taxon>Metazoa</taxon>
        <taxon>Ecdysozoa</taxon>
        <taxon>Arthropoda</taxon>
        <taxon>Hexapoda</taxon>
        <taxon>Insecta</taxon>
        <taxon>Pterygota</taxon>
        <taxon>Neoptera</taxon>
        <taxon>Endopterygota</taxon>
        <taxon>Lepidoptera</taxon>
        <taxon>Glossata</taxon>
        <taxon>Ditrysia</taxon>
        <taxon>Bombycoidea</taxon>
        <taxon>Lasiocampidae</taxon>
        <taxon>Dendrolimus</taxon>
    </lineage>
</organism>
<dbReference type="EMBL" id="CM034408">
    <property type="protein sequence ID" value="KAJ0172234.1"/>
    <property type="molecule type" value="Genomic_DNA"/>
</dbReference>
<evidence type="ECO:0000313" key="2">
    <source>
        <dbReference type="Proteomes" id="UP000824533"/>
    </source>
</evidence>
<protein>
    <submittedName>
        <fullName evidence="1">Uncharacterized protein</fullName>
    </submittedName>
</protein>
<gene>
    <name evidence="1" type="ORF">K1T71_012207</name>
</gene>
<name>A0ACC1CKW0_9NEOP</name>
<dbReference type="Proteomes" id="UP000824533">
    <property type="component" value="Linkage Group LG22"/>
</dbReference>
<accession>A0ACC1CKW0</accession>
<comment type="caution">
    <text evidence="1">The sequence shown here is derived from an EMBL/GenBank/DDBJ whole genome shotgun (WGS) entry which is preliminary data.</text>
</comment>
<reference evidence="1 2" key="1">
    <citation type="journal article" date="2021" name="Front. Genet.">
        <title>Chromosome-Level Genome Assembly Reveals Significant Gene Expansion in the Toll and IMD Signaling Pathways of Dendrolimus kikuchii.</title>
        <authorList>
            <person name="Zhou J."/>
            <person name="Wu P."/>
            <person name="Xiong Z."/>
            <person name="Liu N."/>
            <person name="Zhao N."/>
            <person name="Ji M."/>
            <person name="Qiu Y."/>
            <person name="Yang B."/>
        </authorList>
    </citation>
    <scope>NUCLEOTIDE SEQUENCE [LARGE SCALE GENOMIC DNA]</scope>
    <source>
        <strain evidence="1">Ann1</strain>
    </source>
</reference>
<evidence type="ECO:0000313" key="1">
    <source>
        <dbReference type="EMBL" id="KAJ0172234.1"/>
    </source>
</evidence>
<sequence>MDLFKPGMKGPSRPAPSVPGLSVNRYSPVTNWDDDPFGADVFEPTPHVQKKKPPPRPPPPKINTRQPDIPAKPSHFIRKPTVLSSLLTRKTKSASNTQNAINHQSILSDFNSEVDANRIFPKCEPKNVQTGALIDLSSPPSSPTFTTRSSSDGLSVDSFGSDATTSTNHHNMHNGGSASQAESGFEDDFELFLQPKKRDDTFDDFIAIDPFSPQPIQAKPPLMKKPVISRDLFDISSNLNQPVPLLNGPTIIRAKPARPKPPDNAALLKTTIGGSFPVTSMNVNTTTPIQKISNGFGDCFDSKSLSWDDDVPEREASPPMPSIPPPPPPEVEDDVPEPWTNDVLHFAAINSEIEEVEEPFAITIFDYFTDHPDDLNFSAGTKVKLIRRIDHEWLFGSLRSGAQGIFPSNYVDIKVPLPNETAAAPRPLGTAVALYDFEADQPGDLRFFTGDTIIVRHKLNDEWYFGECNGLKGQFPINYVKMS</sequence>
<keyword evidence="2" id="KW-1185">Reference proteome</keyword>